<gene>
    <name evidence="2" type="ORF">PROFUN_02725</name>
</gene>
<dbReference type="AlphaFoldDB" id="A0A2P6NVU1"/>
<sequence>MDTGKYTSDPYLAREYIRFLNLKFKVGDFDAEMLSPSGIVDYVWHKHILDTKSYREYCLSHFGRFIDHNPDGAQEFTARRLRYERTLEEYKKAYAIDPPEAYWPPFDETEEDEDHNPTLVSSNVPSIHIKIRDLQGQEHSQVIAPDTTILQMKQVYGKDNGIPDEHMRLVFGGKQLADECTALESNIIEGSVVMVVLKLC</sequence>
<dbReference type="SMART" id="SM00213">
    <property type="entry name" value="UBQ"/>
    <property type="match status" value="1"/>
</dbReference>
<accession>A0A2P6NVU1</accession>
<feature type="domain" description="Ubiquitin-like" evidence="1">
    <location>
        <begin position="127"/>
        <end position="200"/>
    </location>
</feature>
<name>A0A2P6NVU1_9EUKA</name>
<dbReference type="SUPFAM" id="SSF54236">
    <property type="entry name" value="Ubiquitin-like"/>
    <property type="match status" value="1"/>
</dbReference>
<evidence type="ECO:0000313" key="2">
    <source>
        <dbReference type="EMBL" id="PRP87988.1"/>
    </source>
</evidence>
<dbReference type="InterPro" id="IPR029071">
    <property type="entry name" value="Ubiquitin-like_domsf"/>
</dbReference>
<dbReference type="PROSITE" id="PS50053">
    <property type="entry name" value="UBIQUITIN_2"/>
    <property type="match status" value="1"/>
</dbReference>
<evidence type="ECO:0000259" key="1">
    <source>
        <dbReference type="PROSITE" id="PS50053"/>
    </source>
</evidence>
<dbReference type="InParanoid" id="A0A2P6NVU1"/>
<organism evidence="2 3">
    <name type="scientific">Planoprotostelium fungivorum</name>
    <dbReference type="NCBI Taxonomy" id="1890364"/>
    <lineage>
        <taxon>Eukaryota</taxon>
        <taxon>Amoebozoa</taxon>
        <taxon>Evosea</taxon>
        <taxon>Variosea</taxon>
        <taxon>Cavosteliida</taxon>
        <taxon>Cavosteliaceae</taxon>
        <taxon>Planoprotostelium</taxon>
    </lineage>
</organism>
<dbReference type="InterPro" id="IPR000626">
    <property type="entry name" value="Ubiquitin-like_dom"/>
</dbReference>
<keyword evidence="3" id="KW-1185">Reference proteome</keyword>
<comment type="caution">
    <text evidence="2">The sequence shown here is derived from an EMBL/GenBank/DDBJ whole genome shotgun (WGS) entry which is preliminary data.</text>
</comment>
<dbReference type="EMBL" id="MDYQ01000016">
    <property type="protein sequence ID" value="PRP87988.1"/>
    <property type="molecule type" value="Genomic_DNA"/>
</dbReference>
<reference evidence="2 3" key="1">
    <citation type="journal article" date="2018" name="Genome Biol. Evol.">
        <title>Multiple Roots of Fruiting Body Formation in Amoebozoa.</title>
        <authorList>
            <person name="Hillmann F."/>
            <person name="Forbes G."/>
            <person name="Novohradska S."/>
            <person name="Ferling I."/>
            <person name="Riege K."/>
            <person name="Groth M."/>
            <person name="Westermann M."/>
            <person name="Marz M."/>
            <person name="Spaller T."/>
            <person name="Winckler T."/>
            <person name="Schaap P."/>
            <person name="Glockner G."/>
        </authorList>
    </citation>
    <scope>NUCLEOTIDE SEQUENCE [LARGE SCALE GENOMIC DNA]</scope>
    <source>
        <strain evidence="2 3">Jena</strain>
    </source>
</reference>
<evidence type="ECO:0000313" key="3">
    <source>
        <dbReference type="Proteomes" id="UP000241769"/>
    </source>
</evidence>
<dbReference type="Proteomes" id="UP000241769">
    <property type="component" value="Unassembled WGS sequence"/>
</dbReference>
<dbReference type="Gene3D" id="3.10.20.90">
    <property type="entry name" value="Phosphatidylinositol 3-kinase Catalytic Subunit, Chain A, domain 1"/>
    <property type="match status" value="1"/>
</dbReference>
<dbReference type="OrthoDB" id="5561979at2759"/>
<proteinExistence type="predicted"/>
<dbReference type="Pfam" id="PF00240">
    <property type="entry name" value="ubiquitin"/>
    <property type="match status" value="1"/>
</dbReference>
<protein>
    <recommendedName>
        <fullName evidence="1">Ubiquitin-like domain-containing protein</fullName>
    </recommendedName>
</protein>